<dbReference type="EMBL" id="JAFBFH010000003">
    <property type="protein sequence ID" value="MBM7713625.1"/>
    <property type="molecule type" value="Genomic_DNA"/>
</dbReference>
<evidence type="ECO:0008006" key="3">
    <source>
        <dbReference type="Google" id="ProtNLM"/>
    </source>
</evidence>
<evidence type="ECO:0000313" key="2">
    <source>
        <dbReference type="Proteomes" id="UP000823485"/>
    </source>
</evidence>
<sequence length="155" mass="17996">MEWKAKDIEVYLKEKSYIDTVIVPLIPISFGSHMKQIAEKGEFTHLLSQHLERQFKGRALALPPFTYLSEMADNEKVSSIQKWVEHMKEHEVKYVFLLTSDESWRSMAEQLSASLLFAASVPLEHLDEQYKHSIMETQVKQLMNEIVQGWQGIAT</sequence>
<dbReference type="RefSeq" id="WP_077113319.1">
    <property type="nucleotide sequence ID" value="NZ_JAFBFH010000003.1"/>
</dbReference>
<dbReference type="InterPro" id="IPR019615">
    <property type="entry name" value="DUF2487"/>
</dbReference>
<comment type="caution">
    <text evidence="1">The sequence shown here is derived from an EMBL/GenBank/DDBJ whole genome shotgun (WGS) entry which is preliminary data.</text>
</comment>
<proteinExistence type="predicted"/>
<dbReference type="Proteomes" id="UP000823485">
    <property type="component" value="Unassembled WGS sequence"/>
</dbReference>
<name>A0ABS2R2L7_9BACI</name>
<dbReference type="Pfam" id="PF10673">
    <property type="entry name" value="DUF2487"/>
    <property type="match status" value="1"/>
</dbReference>
<reference evidence="1 2" key="1">
    <citation type="submission" date="2021-01" db="EMBL/GenBank/DDBJ databases">
        <title>Genomic Encyclopedia of Type Strains, Phase IV (KMG-IV): sequencing the most valuable type-strain genomes for metagenomic binning, comparative biology and taxonomic classification.</title>
        <authorList>
            <person name="Goeker M."/>
        </authorList>
    </citation>
    <scope>NUCLEOTIDE SEQUENCE [LARGE SCALE GENOMIC DNA]</scope>
    <source>
        <strain evidence="1 2">DSM 105453</strain>
    </source>
</reference>
<gene>
    <name evidence="1" type="ORF">JOC94_000594</name>
</gene>
<accession>A0ABS2R2L7</accession>
<keyword evidence="2" id="KW-1185">Reference proteome</keyword>
<protein>
    <recommendedName>
        <fullName evidence="3">DUF2487 family protein</fullName>
    </recommendedName>
</protein>
<evidence type="ECO:0000313" key="1">
    <source>
        <dbReference type="EMBL" id="MBM7713625.1"/>
    </source>
</evidence>
<organism evidence="1 2">
    <name type="scientific">Siminovitchia thermophila</name>
    <dbReference type="NCBI Taxonomy" id="1245522"/>
    <lineage>
        <taxon>Bacteria</taxon>
        <taxon>Bacillati</taxon>
        <taxon>Bacillota</taxon>
        <taxon>Bacilli</taxon>
        <taxon>Bacillales</taxon>
        <taxon>Bacillaceae</taxon>
        <taxon>Siminovitchia</taxon>
    </lineage>
</organism>